<dbReference type="EMBL" id="GDHF01012948">
    <property type="protein sequence ID" value="JAI39366.1"/>
    <property type="molecule type" value="Transcribed_RNA"/>
</dbReference>
<dbReference type="PANTHER" id="PTHR10910:SF62">
    <property type="entry name" value="AT07585P-RELATED"/>
    <property type="match status" value="1"/>
</dbReference>
<accession>A0A0K8VKF9</accession>
<reference evidence="5" key="1">
    <citation type="submission" date="2015-06" db="EMBL/GenBank/DDBJ databases">
        <authorList>
            <person name="Hoefler B.C."/>
            <person name="Straight P.D."/>
        </authorList>
    </citation>
    <scope>NUCLEOTIDE SEQUENCE</scope>
</reference>
<gene>
    <name evidence="5" type="primary">Adar_5</name>
    <name evidence="6" type="synonym">Adar_3</name>
    <name evidence="5" type="ORF">c1_g1_i6</name>
    <name evidence="6" type="ORF">c1_g1_i7</name>
</gene>
<dbReference type="AlphaFoldDB" id="A0A0K8VKF9"/>
<name>A0A0K8VKF9_BACLA</name>
<dbReference type="SMART" id="SM00552">
    <property type="entry name" value="ADEAMc"/>
    <property type="match status" value="1"/>
</dbReference>
<dbReference type="PROSITE" id="PS50141">
    <property type="entry name" value="A_DEAMIN_EDITASE"/>
    <property type="match status" value="1"/>
</dbReference>
<dbReference type="GO" id="GO:0006382">
    <property type="term" value="P:adenosine to inosine editing"/>
    <property type="evidence" value="ECO:0007669"/>
    <property type="project" value="TreeGrafter"/>
</dbReference>
<feature type="domain" description="A to I editase" evidence="4">
    <location>
        <begin position="393"/>
        <end position="718"/>
    </location>
</feature>
<evidence type="ECO:0000256" key="1">
    <source>
        <dbReference type="PROSITE-ProRule" id="PRU00266"/>
    </source>
</evidence>
<feature type="domain" description="DRBM" evidence="3">
    <location>
        <begin position="260"/>
        <end position="317"/>
    </location>
</feature>
<dbReference type="GO" id="GO:0003725">
    <property type="term" value="F:double-stranded RNA binding"/>
    <property type="evidence" value="ECO:0007669"/>
    <property type="project" value="TreeGrafter"/>
</dbReference>
<evidence type="ECO:0000259" key="4">
    <source>
        <dbReference type="PROSITE" id="PS50141"/>
    </source>
</evidence>
<dbReference type="EMBL" id="GDHF01008191">
    <property type="protein sequence ID" value="JAI44123.1"/>
    <property type="molecule type" value="Transcribed_RNA"/>
</dbReference>
<dbReference type="SMART" id="SM00358">
    <property type="entry name" value="DSRM"/>
    <property type="match status" value="2"/>
</dbReference>
<dbReference type="GO" id="GO:0005730">
    <property type="term" value="C:nucleolus"/>
    <property type="evidence" value="ECO:0007669"/>
    <property type="project" value="TreeGrafter"/>
</dbReference>
<dbReference type="Gene3D" id="3.30.160.20">
    <property type="match status" value="2"/>
</dbReference>
<dbReference type="InterPro" id="IPR014720">
    <property type="entry name" value="dsRBD_dom"/>
</dbReference>
<dbReference type="PROSITE" id="PS50137">
    <property type="entry name" value="DS_RBD"/>
    <property type="match status" value="2"/>
</dbReference>
<feature type="domain" description="DRBM" evidence="3">
    <location>
        <begin position="99"/>
        <end position="165"/>
    </location>
</feature>
<dbReference type="OrthoDB" id="10268011at2759"/>
<dbReference type="GO" id="GO:0005737">
    <property type="term" value="C:cytoplasm"/>
    <property type="evidence" value="ECO:0007669"/>
    <property type="project" value="TreeGrafter"/>
</dbReference>
<feature type="region of interest" description="Disordered" evidence="2">
    <location>
        <begin position="56"/>
        <end position="97"/>
    </location>
</feature>
<dbReference type="SUPFAM" id="SSF54768">
    <property type="entry name" value="dsRNA-binding domain-like"/>
    <property type="match status" value="2"/>
</dbReference>
<dbReference type="GO" id="GO:0008251">
    <property type="term" value="F:tRNA-specific adenosine deaminase activity"/>
    <property type="evidence" value="ECO:0007669"/>
    <property type="project" value="TreeGrafter"/>
</dbReference>
<proteinExistence type="predicted"/>
<evidence type="ECO:0000259" key="3">
    <source>
        <dbReference type="PROSITE" id="PS50137"/>
    </source>
</evidence>
<dbReference type="Pfam" id="PF00035">
    <property type="entry name" value="dsrm"/>
    <property type="match status" value="2"/>
</dbReference>
<evidence type="ECO:0000256" key="2">
    <source>
        <dbReference type="SAM" id="MobiDB-lite"/>
    </source>
</evidence>
<dbReference type="PANTHER" id="PTHR10910">
    <property type="entry name" value="EUKARYOTE SPECIFIC DSRNA BINDING PROTEIN"/>
    <property type="match status" value="1"/>
</dbReference>
<evidence type="ECO:0000313" key="6">
    <source>
        <dbReference type="EMBL" id="JAI44123.1"/>
    </source>
</evidence>
<dbReference type="FunFam" id="3.30.160.20:FF:000044">
    <property type="entry name" value="Uncharacterized protein, isoform I"/>
    <property type="match status" value="1"/>
</dbReference>
<dbReference type="GO" id="GO:0003726">
    <property type="term" value="F:double-stranded RNA adenosine deaminase activity"/>
    <property type="evidence" value="ECO:0007669"/>
    <property type="project" value="TreeGrafter"/>
</dbReference>
<protein>
    <submittedName>
        <fullName evidence="5">Double-stranded RNA-specific editase Adar</fullName>
    </submittedName>
</protein>
<dbReference type="InterPro" id="IPR002466">
    <property type="entry name" value="A_deamin"/>
</dbReference>
<dbReference type="GO" id="GO:0010468">
    <property type="term" value="P:regulation of gene expression"/>
    <property type="evidence" value="ECO:0007669"/>
    <property type="project" value="UniProtKB-ARBA"/>
</dbReference>
<dbReference type="FunFam" id="3.30.160.20:FF:000049">
    <property type="entry name" value="Uncharacterized protein, isoform I"/>
    <property type="match status" value="1"/>
</dbReference>
<dbReference type="GO" id="GO:0006396">
    <property type="term" value="P:RNA processing"/>
    <property type="evidence" value="ECO:0007669"/>
    <property type="project" value="InterPro"/>
</dbReference>
<keyword evidence="1" id="KW-0694">RNA-binding</keyword>
<sequence>MFDPKYSYRKRPADVFQLMYPSYFRKRHYYNNDSFSRSLGPRPTIYRRRFVRPLLLPTPDHPNMNGYSRKSPSKRRYEGSKYPVLPKKKPRTGKERIPQPKNTVAMLNELRHGLVYKLESQTGPVHAPLFTISVEVDGQKYMGQGRSKKIARIEAAATALRSFIQFKDGAVLTPLKPTCNLDFTSDEHLENGIVNYENISTDKLVPLLDALFRHAKFIKKLTPFMRVTDCALSMTNVNKSAITVDGQKKVPDKGPVMLLYELFNDVHFDCSTVDGAQNNCRFKMTVTVNNSKFDGTGPSKKLAKNAAAKAALASLCNISYSPMMHPQKNVPLPIDDKTSSMELPQIHADTIGRLVLEKFMEVIKGQESYSRRKVLAGIVMTEDMNFNEAKVISVSTGTKCVSGEHMSVTGAVLNDSHAEIVSRRCLMKYLYAQLELQCSQTTANQSIFVRNQDNGQYPYKLKSGVHFHLYINTAPCGDARIFSPHENDTGVDKHPNRKARGQLRTKIESGEGTIPVKSKEGLQTWDGVLQGERLLTMSCSDKIARWNIVGIQGSLLASIIEPIYLHSIVLGSLLHPEHMYRAVCGRIEKSIQGLPPPYHLNKPRLALVTSAEPRNQAKAPNFGINWTIGDSEVEVVNSLTGKTVNNQISRITKQMYFMKYGYLMKNLPGIPNRKLTTDYGQTKERVKDYQIAKKELFAAFRREDLGSWLKKPMEQDQFALPE</sequence>
<evidence type="ECO:0000313" key="5">
    <source>
        <dbReference type="EMBL" id="JAI39366.1"/>
    </source>
</evidence>
<dbReference type="CDD" id="cd19865">
    <property type="entry name" value="DSRM_STRBP_RED-like_rpt1"/>
    <property type="match status" value="1"/>
</dbReference>
<dbReference type="Pfam" id="PF02137">
    <property type="entry name" value="A_deamin"/>
    <property type="match status" value="1"/>
</dbReference>
<organism evidence="5">
    <name type="scientific">Bactrocera latifrons</name>
    <name type="common">Malaysian fruit fly</name>
    <name type="synonym">Chaetodacus latifrons</name>
    <dbReference type="NCBI Taxonomy" id="174628"/>
    <lineage>
        <taxon>Eukaryota</taxon>
        <taxon>Metazoa</taxon>
        <taxon>Ecdysozoa</taxon>
        <taxon>Arthropoda</taxon>
        <taxon>Hexapoda</taxon>
        <taxon>Insecta</taxon>
        <taxon>Pterygota</taxon>
        <taxon>Neoptera</taxon>
        <taxon>Endopterygota</taxon>
        <taxon>Diptera</taxon>
        <taxon>Brachycera</taxon>
        <taxon>Muscomorpha</taxon>
        <taxon>Tephritoidea</taxon>
        <taxon>Tephritidae</taxon>
        <taxon>Bactrocera</taxon>
        <taxon>Bactrocera</taxon>
    </lineage>
</organism>